<reference evidence="1 2" key="1">
    <citation type="journal article" date="2022" name="Plant J.">
        <title>Chromosome-level genome of Camellia lanceoleosa provides a valuable resource for understanding genome evolution and self-incompatibility.</title>
        <authorList>
            <person name="Gong W."/>
            <person name="Xiao S."/>
            <person name="Wang L."/>
            <person name="Liao Z."/>
            <person name="Chang Y."/>
            <person name="Mo W."/>
            <person name="Hu G."/>
            <person name="Li W."/>
            <person name="Zhao G."/>
            <person name="Zhu H."/>
            <person name="Hu X."/>
            <person name="Ji K."/>
            <person name="Xiang X."/>
            <person name="Song Q."/>
            <person name="Yuan D."/>
            <person name="Jin S."/>
            <person name="Zhang L."/>
        </authorList>
    </citation>
    <scope>NUCLEOTIDE SEQUENCE [LARGE SCALE GENOMIC DNA]</scope>
    <source>
        <strain evidence="1">SQ_2022a</strain>
    </source>
</reference>
<proteinExistence type="predicted"/>
<gene>
    <name evidence="1" type="ORF">LOK49_LG07G02848</name>
</gene>
<comment type="caution">
    <text evidence="1">The sequence shown here is derived from an EMBL/GenBank/DDBJ whole genome shotgun (WGS) entry which is preliminary data.</text>
</comment>
<keyword evidence="2" id="KW-1185">Reference proteome</keyword>
<organism evidence="1 2">
    <name type="scientific">Camellia lanceoleosa</name>
    <dbReference type="NCBI Taxonomy" id="1840588"/>
    <lineage>
        <taxon>Eukaryota</taxon>
        <taxon>Viridiplantae</taxon>
        <taxon>Streptophyta</taxon>
        <taxon>Embryophyta</taxon>
        <taxon>Tracheophyta</taxon>
        <taxon>Spermatophyta</taxon>
        <taxon>Magnoliopsida</taxon>
        <taxon>eudicotyledons</taxon>
        <taxon>Gunneridae</taxon>
        <taxon>Pentapetalae</taxon>
        <taxon>asterids</taxon>
        <taxon>Ericales</taxon>
        <taxon>Theaceae</taxon>
        <taxon>Camellia</taxon>
    </lineage>
</organism>
<sequence>MASLRSAKVDHRRICSILATEGNLPTILSSMDLICILLWNCRGTDNNKFKCNLVEIIKTHKPEILTLLETKVPFSKISDFFNRLGFTASSTVDSVGRVGCIWIVWDTTQVHVRASTISPQVIHVIVHKEDYEEWVLAAVHAGPNPILRDQLWKDLEDIAGNMQQPWLVAEEFNDFAHQRERRSFSTNRNTGRTPKIPGSS</sequence>
<name>A0ACC0H1S4_9ERIC</name>
<evidence type="ECO:0000313" key="2">
    <source>
        <dbReference type="Proteomes" id="UP001060215"/>
    </source>
</evidence>
<accession>A0ACC0H1S4</accession>
<evidence type="ECO:0000313" key="1">
    <source>
        <dbReference type="EMBL" id="KAI8007413.1"/>
    </source>
</evidence>
<protein>
    <submittedName>
        <fullName evidence="1">Uncharacterized protein</fullName>
    </submittedName>
</protein>
<dbReference type="Proteomes" id="UP001060215">
    <property type="component" value="Chromosome 7"/>
</dbReference>
<dbReference type="EMBL" id="CM045764">
    <property type="protein sequence ID" value="KAI8007413.1"/>
    <property type="molecule type" value="Genomic_DNA"/>
</dbReference>